<proteinExistence type="predicted"/>
<keyword evidence="3" id="KW-0167">Capsid protein</keyword>
<dbReference type="InterPro" id="IPR007893">
    <property type="entry name" value="Spore_coat_U/FanG"/>
</dbReference>
<dbReference type="AlphaFoldDB" id="A0A9Q5B0Q5"/>
<evidence type="ECO:0000313" key="6">
    <source>
        <dbReference type="Proteomes" id="UP000594467"/>
    </source>
</evidence>
<dbReference type="PANTHER" id="PTHR37089">
    <property type="entry name" value="PROTEIN U-RELATED"/>
    <property type="match status" value="1"/>
</dbReference>
<dbReference type="EMBL" id="CP065202">
    <property type="protein sequence ID" value="QPL33094.1"/>
    <property type="molecule type" value="Genomic_DNA"/>
</dbReference>
<feature type="chain" id="PRO_5040051182" evidence="1">
    <location>
        <begin position="24"/>
        <end position="178"/>
    </location>
</feature>
<dbReference type="SMART" id="SM00972">
    <property type="entry name" value="SCPU"/>
    <property type="match status" value="1"/>
</dbReference>
<evidence type="ECO:0000256" key="1">
    <source>
        <dbReference type="SAM" id="SignalP"/>
    </source>
</evidence>
<keyword evidence="1" id="KW-0732">Signal</keyword>
<dbReference type="GeneID" id="72387761"/>
<dbReference type="Pfam" id="PF05229">
    <property type="entry name" value="SCPU"/>
    <property type="match status" value="1"/>
</dbReference>
<name>A0A9Q5B0Q5_PSEFR</name>
<keyword evidence="3" id="KW-0946">Virion</keyword>
<reference evidence="4 6" key="3">
    <citation type="submission" date="2020-11" db="EMBL/GenBank/DDBJ databases">
        <title>The Complete Genome of Pseudomonas fragi A13BB.</title>
        <authorList>
            <person name="Awolope O.K."/>
            <person name="O'Driscoll N.H."/>
            <person name="Di Salvo A."/>
            <person name="Lamb A.J."/>
        </authorList>
    </citation>
    <scope>NUCLEOTIDE SEQUENCE [LARGE SCALE GENOMIC DNA]</scope>
    <source>
        <strain evidence="4 6">A13BB</strain>
    </source>
</reference>
<sequence length="178" mass="18722">MIGPAQRCVLYAACALLSVQAQAGMLNGQIQARLVIMASCQVSSGTGVEDNSLSNLGLLNFGSRGPTWNTPVEALLEGGESNLKVICNPAVRGFSVSIDGGNHGNGTTRQLSNGQQMIPYRLFLDAAGNNSYSIGKQHDFVVASGGHVPIPVYGMVMASPKSLPAGVYRDTLRVTLDW</sequence>
<gene>
    <name evidence="3" type="ORF">HBN89_12515</name>
    <name evidence="4" type="ORF">I5R27_08395</name>
</gene>
<organism evidence="3 5">
    <name type="scientific">Pseudomonas fragi</name>
    <dbReference type="NCBI Taxonomy" id="296"/>
    <lineage>
        <taxon>Bacteria</taxon>
        <taxon>Pseudomonadati</taxon>
        <taxon>Pseudomonadota</taxon>
        <taxon>Gammaproteobacteria</taxon>
        <taxon>Pseudomonadales</taxon>
        <taxon>Pseudomonadaceae</taxon>
        <taxon>Pseudomonas</taxon>
    </lineage>
</organism>
<dbReference type="RefSeq" id="WP_016782341.1">
    <property type="nucleotide sequence ID" value="NZ_CAUQAK010000028.1"/>
</dbReference>
<dbReference type="Proteomes" id="UP000564604">
    <property type="component" value="Unassembled WGS sequence"/>
</dbReference>
<dbReference type="EMBL" id="JAAQYX010000015">
    <property type="protein sequence ID" value="NNB50084.1"/>
    <property type="molecule type" value="Genomic_DNA"/>
</dbReference>
<evidence type="ECO:0000313" key="5">
    <source>
        <dbReference type="Proteomes" id="UP000564604"/>
    </source>
</evidence>
<reference evidence="3 5" key="1">
    <citation type="journal article" date="2020" name="Front. Microbiol.">
        <title>Genetic Organization of the aprX-lipA2 Operon Affects the Proteolytic Potential of Pseudomonas Species in Milk.</title>
        <authorList>
            <person name="Maier C."/>
            <person name="Huptas C."/>
            <person name="von Neubeck M."/>
            <person name="Scherer S."/>
            <person name="Wenning M."/>
            <person name="Lucking G."/>
        </authorList>
    </citation>
    <scope>NUCLEOTIDE SEQUENCE [LARGE SCALE GENOMIC DNA]</scope>
    <source>
        <strain evidence="3 5">WS 5094</strain>
    </source>
</reference>
<evidence type="ECO:0000313" key="4">
    <source>
        <dbReference type="EMBL" id="QPL33094.1"/>
    </source>
</evidence>
<protein>
    <submittedName>
        <fullName evidence="3">Spore coat protein U domain-containing protein</fullName>
    </submittedName>
</protein>
<dbReference type="InterPro" id="IPR053167">
    <property type="entry name" value="Spore_coat_component"/>
</dbReference>
<dbReference type="OrthoDB" id="5952295at2"/>
<accession>A0A9Q5B0Q5</accession>
<evidence type="ECO:0000313" key="3">
    <source>
        <dbReference type="EMBL" id="NNB50084.1"/>
    </source>
</evidence>
<dbReference type="PANTHER" id="PTHR37089:SF4">
    <property type="entry name" value="EXPORTED PROTEIN"/>
    <property type="match status" value="1"/>
</dbReference>
<feature type="signal peptide" evidence="1">
    <location>
        <begin position="1"/>
        <end position="23"/>
    </location>
</feature>
<reference evidence="3" key="2">
    <citation type="submission" date="2020-03" db="EMBL/GenBank/DDBJ databases">
        <authorList>
            <person name="Maier C."/>
            <person name="Huptas C."/>
            <person name="von Neubeck M."/>
            <person name="Scherer S."/>
            <person name="Wenning M."/>
            <person name="Lucking G."/>
        </authorList>
    </citation>
    <scope>NUCLEOTIDE SEQUENCE</scope>
    <source>
        <strain evidence="3">WS 5094</strain>
    </source>
</reference>
<dbReference type="Proteomes" id="UP000594467">
    <property type="component" value="Chromosome"/>
</dbReference>
<evidence type="ECO:0000259" key="2">
    <source>
        <dbReference type="Pfam" id="PF05229"/>
    </source>
</evidence>
<feature type="domain" description="Spore coat protein U/FanG" evidence="2">
    <location>
        <begin position="28"/>
        <end position="175"/>
    </location>
</feature>